<dbReference type="EMBL" id="CM001484">
    <property type="protein sequence ID" value="EIF00905.1"/>
    <property type="molecule type" value="Genomic_DNA"/>
</dbReference>
<protein>
    <submittedName>
        <fullName evidence="3">Dynamin family protein</fullName>
    </submittedName>
</protein>
<name>I1D7I0_9PSEU</name>
<dbReference type="Gene3D" id="3.40.50.300">
    <property type="entry name" value="P-loop containing nucleotide triphosphate hydrolases"/>
    <property type="match status" value="2"/>
</dbReference>
<evidence type="ECO:0000313" key="4">
    <source>
        <dbReference type="Proteomes" id="UP000005087"/>
    </source>
</evidence>
<dbReference type="AlphaFoldDB" id="I1D7I0"/>
<dbReference type="InterPro" id="IPR045063">
    <property type="entry name" value="Dynamin_N"/>
</dbReference>
<dbReference type="SUPFAM" id="SSF52540">
    <property type="entry name" value="P-loop containing nucleoside triphosphate hydrolases"/>
    <property type="match status" value="1"/>
</dbReference>
<dbReference type="eggNOG" id="COG0699">
    <property type="taxonomic scope" value="Bacteria"/>
</dbReference>
<dbReference type="PANTHER" id="PTHR43681">
    <property type="entry name" value="TRANSMEMBRANE GTPASE FZO"/>
    <property type="match status" value="1"/>
</dbReference>
<dbReference type="RefSeq" id="WP_005466755.1">
    <property type="nucleotide sequence ID" value="NZ_CM001484.1"/>
</dbReference>
<sequence length="623" mass="68533">MKATPWLDVLDEAVRSCVAHDREDLAQRLRVRRAELAGPKVRVVILGGRGQGKSQLLNGLLGATVCAVGDDMTTTVPAVVEYASSPVAALVPGTRPPSVEARCGEDTLLLEGPVPSLPALTSAAERQSVSVDSATAVANRSSGVLRVEIGLPRKLLETGLTLVDTPAYGPEPNEHTHAALSTLPHADAVLLTTDVTRDLSPAEIDVLERVLGLCPTAAVVLTKTDLVPGWQRVVERNRARLERRGLPVTVFPVSSTLRLLAARTNDSRLNDESGFPALLSYLHRELMGNVDVLRRRCVGALTGLAVRQVVSPLRERLTELQRGGDAELIARYRTIGRQLELLQRESSRWQTMLSDEVADLTSDLDYDLRDRTRRILREADEYFEVADPAKDWPEFEEWLRDNLAAAAEANSRWLLDRFEWITRKLASAIAPHRADAFSPDEVLRGAPEGELGELRMPNIEKFTLGQKLFVGMRGSYSGLLMFGLATTLAGMSLINPISLGAGVAFGAKSVFEERGTRLKRRQATARNAAHRYVDDFFLAFGKESKDTVRLIHRELRDRCAAVAQELRTELGDAAQQVKQVIDAEATERGTAMRDVARRIDELELLRRRAEALAPRTVVRGLTA</sequence>
<dbReference type="Pfam" id="PF00350">
    <property type="entry name" value="Dynamin_N"/>
    <property type="match status" value="1"/>
</dbReference>
<dbReference type="STRING" id="928724.SacglDRAFT_04066"/>
<dbReference type="HOGENOM" id="CLU_019977_0_0_11"/>
<dbReference type="Proteomes" id="UP000005087">
    <property type="component" value="Chromosome"/>
</dbReference>
<dbReference type="PANTHER" id="PTHR43681:SF1">
    <property type="entry name" value="SARCALUMENIN"/>
    <property type="match status" value="1"/>
</dbReference>
<keyword evidence="4" id="KW-1185">Reference proteome</keyword>
<dbReference type="OrthoDB" id="3798616at2"/>
<proteinExistence type="predicted"/>
<reference evidence="3 4" key="1">
    <citation type="submission" date="2011-09" db="EMBL/GenBank/DDBJ databases">
        <authorList>
            <consortium name="US DOE Joint Genome Institute (JGI-PGF)"/>
            <person name="Lucas S."/>
            <person name="Han J."/>
            <person name="Lapidus A."/>
            <person name="Cheng J.-F."/>
            <person name="Goodwin L."/>
            <person name="Pitluck S."/>
            <person name="Peters L."/>
            <person name="Land M.L."/>
            <person name="Hauser L."/>
            <person name="Brambilla E."/>
            <person name="Klenk H.-P."/>
            <person name="Woyke T.J."/>
        </authorList>
    </citation>
    <scope>NUCLEOTIDE SEQUENCE [LARGE SCALE GENOMIC DNA]</scope>
    <source>
        <strain evidence="3 4">K62</strain>
    </source>
</reference>
<dbReference type="InterPro" id="IPR051943">
    <property type="entry name" value="TRAFAC_Dynamin-like_GTPase"/>
</dbReference>
<accession>I1D7I0</accession>
<organism evidence="3 4">
    <name type="scientific">Saccharomonospora glauca K62</name>
    <dbReference type="NCBI Taxonomy" id="928724"/>
    <lineage>
        <taxon>Bacteria</taxon>
        <taxon>Bacillati</taxon>
        <taxon>Actinomycetota</taxon>
        <taxon>Actinomycetes</taxon>
        <taxon>Pseudonocardiales</taxon>
        <taxon>Pseudonocardiaceae</taxon>
        <taxon>Saccharomonospora</taxon>
    </lineage>
</organism>
<feature type="coiled-coil region" evidence="1">
    <location>
        <begin position="563"/>
        <end position="612"/>
    </location>
</feature>
<dbReference type="InterPro" id="IPR027417">
    <property type="entry name" value="P-loop_NTPase"/>
</dbReference>
<feature type="domain" description="Dynamin N-terminal" evidence="2">
    <location>
        <begin position="43"/>
        <end position="209"/>
    </location>
</feature>
<evidence type="ECO:0000313" key="3">
    <source>
        <dbReference type="EMBL" id="EIF00905.1"/>
    </source>
</evidence>
<evidence type="ECO:0000256" key="1">
    <source>
        <dbReference type="SAM" id="Coils"/>
    </source>
</evidence>
<reference evidence="4" key="2">
    <citation type="submission" date="2012-01" db="EMBL/GenBank/DDBJ databases">
        <title>Noncontiguous Finished sequence of chromosome of Saccharomonospora glauca K62.</title>
        <authorList>
            <consortium name="US DOE Joint Genome Institute"/>
            <person name="Lucas S."/>
            <person name="Han J."/>
            <person name="Lapidus A."/>
            <person name="Cheng J.-F."/>
            <person name="Goodwin L."/>
            <person name="Pitluck S."/>
            <person name="Peters L."/>
            <person name="Mikhailova N."/>
            <person name="Held B."/>
            <person name="Detter J.C."/>
            <person name="Han C."/>
            <person name="Tapia R."/>
            <person name="Land M."/>
            <person name="Hauser L."/>
            <person name="Kyrpides N."/>
            <person name="Ivanova N."/>
            <person name="Pagani I."/>
            <person name="Brambilla E.-M."/>
            <person name="Klenk H.-P."/>
            <person name="Woyke T."/>
        </authorList>
    </citation>
    <scope>NUCLEOTIDE SEQUENCE [LARGE SCALE GENOMIC DNA]</scope>
    <source>
        <strain evidence="4">K62</strain>
    </source>
</reference>
<keyword evidence="1" id="KW-0175">Coiled coil</keyword>
<gene>
    <name evidence="3" type="ORF">SacglDRAFT_04066</name>
</gene>
<evidence type="ECO:0000259" key="2">
    <source>
        <dbReference type="Pfam" id="PF00350"/>
    </source>
</evidence>